<name>A0A1U7CJE0_9BACT</name>
<dbReference type="RefSeq" id="WP_076343237.1">
    <property type="nucleotide sequence ID" value="NZ_CP019082.1"/>
</dbReference>
<protein>
    <submittedName>
        <fullName evidence="2">Uncharacterized protein</fullName>
    </submittedName>
</protein>
<organism evidence="2 3">
    <name type="scientific">Paludisphaera borealis</name>
    <dbReference type="NCBI Taxonomy" id="1387353"/>
    <lineage>
        <taxon>Bacteria</taxon>
        <taxon>Pseudomonadati</taxon>
        <taxon>Planctomycetota</taxon>
        <taxon>Planctomycetia</taxon>
        <taxon>Isosphaerales</taxon>
        <taxon>Isosphaeraceae</taxon>
        <taxon>Paludisphaera</taxon>
    </lineage>
</organism>
<dbReference type="AlphaFoldDB" id="A0A1U7CJE0"/>
<dbReference type="KEGG" id="pbor:BSF38_00416"/>
<evidence type="ECO:0000313" key="2">
    <source>
        <dbReference type="EMBL" id="APW59003.1"/>
    </source>
</evidence>
<sequence length="116" mass="12209">MRTKPFLFASTLAIILCVGSAPAKAQFYGGGSYIGVGGPSGFVTVANGPMIAPGPIVAPMAPYSYVAAAPGVIVRPAPMVPMMRPVPYGVYRPGWGPRPYGVYGPRAYGYGRRGWW</sequence>
<accession>A0A1U7CJE0</accession>
<dbReference type="EMBL" id="CP019082">
    <property type="protein sequence ID" value="APW59003.1"/>
    <property type="molecule type" value="Genomic_DNA"/>
</dbReference>
<dbReference type="Proteomes" id="UP000186309">
    <property type="component" value="Chromosome"/>
</dbReference>
<proteinExistence type="predicted"/>
<feature type="signal peptide" evidence="1">
    <location>
        <begin position="1"/>
        <end position="25"/>
    </location>
</feature>
<evidence type="ECO:0000313" key="3">
    <source>
        <dbReference type="Proteomes" id="UP000186309"/>
    </source>
</evidence>
<reference evidence="3" key="1">
    <citation type="submission" date="2016-12" db="EMBL/GenBank/DDBJ databases">
        <title>Comparative genomics of four Isosphaeraceae planctomycetes: a common pool of plasmids and glycoside hydrolase genes.</title>
        <authorList>
            <person name="Ivanova A."/>
        </authorList>
    </citation>
    <scope>NUCLEOTIDE SEQUENCE [LARGE SCALE GENOMIC DNA]</scope>
    <source>
        <strain evidence="3">PX4</strain>
    </source>
</reference>
<keyword evidence="1" id="KW-0732">Signal</keyword>
<keyword evidence="3" id="KW-1185">Reference proteome</keyword>
<feature type="chain" id="PRO_5012572401" evidence="1">
    <location>
        <begin position="26"/>
        <end position="116"/>
    </location>
</feature>
<evidence type="ECO:0000256" key="1">
    <source>
        <dbReference type="SAM" id="SignalP"/>
    </source>
</evidence>
<gene>
    <name evidence="2" type="ORF">BSF38_00416</name>
</gene>